<name>A0A399CXN8_9BACT</name>
<dbReference type="GO" id="GO:0016491">
    <property type="term" value="F:oxidoreductase activity"/>
    <property type="evidence" value="ECO:0007669"/>
    <property type="project" value="UniProtKB-KW"/>
</dbReference>
<dbReference type="EMBL" id="QWET01000014">
    <property type="protein sequence ID" value="RIH63976.1"/>
    <property type="molecule type" value="Genomic_DNA"/>
</dbReference>
<keyword evidence="2" id="KW-0560">Oxidoreductase</keyword>
<comment type="caution">
    <text evidence="3">The sequence shown here is derived from an EMBL/GenBank/DDBJ whole genome shotgun (WGS) entry which is preliminary data.</text>
</comment>
<dbReference type="PRINTS" id="PR00081">
    <property type="entry name" value="GDHRDH"/>
</dbReference>
<dbReference type="CDD" id="cd05233">
    <property type="entry name" value="SDR_c"/>
    <property type="match status" value="1"/>
</dbReference>
<dbReference type="InterPro" id="IPR002347">
    <property type="entry name" value="SDR_fam"/>
</dbReference>
<sequence>MGKKLEGKKALVTGSGTGIGREIALEFARQGASVVLHYAHSADGAELAVAEIQSAGGKATAIKADLADVKQAQKLSREAIGFLGGLDILVNNAGITMTLEFEKVSPEQFDMLYQVNVRGQYFVTQAALGPLVENRGAIINLSSVHGIRACKGHSVYAGTKGAIISYSRELAVELAPLGVRVNVLAPGAVPVENHYKAAGTDDFRGLGQLIPCGFAGTPGDIAKAAVFLASGDARYIVGQTIVIDGGTTSWMSFSEGYHETGLRLGKGYVPGL</sequence>
<dbReference type="RefSeq" id="WP_119351038.1">
    <property type="nucleotide sequence ID" value="NZ_QWET01000014.1"/>
</dbReference>
<keyword evidence="4" id="KW-1185">Reference proteome</keyword>
<evidence type="ECO:0000256" key="2">
    <source>
        <dbReference type="ARBA" id="ARBA00023002"/>
    </source>
</evidence>
<dbReference type="Gene3D" id="3.40.50.720">
    <property type="entry name" value="NAD(P)-binding Rossmann-like Domain"/>
    <property type="match status" value="1"/>
</dbReference>
<dbReference type="OrthoDB" id="9808814at2"/>
<accession>A0A399CXN8</accession>
<dbReference type="PROSITE" id="PS00061">
    <property type="entry name" value="ADH_SHORT"/>
    <property type="match status" value="1"/>
</dbReference>
<dbReference type="FunFam" id="3.40.50.720:FF:000084">
    <property type="entry name" value="Short-chain dehydrogenase reductase"/>
    <property type="match status" value="1"/>
</dbReference>
<organism evidence="3 4">
    <name type="scientific">Mariniphaga sediminis</name>
    <dbReference type="NCBI Taxonomy" id="1628158"/>
    <lineage>
        <taxon>Bacteria</taxon>
        <taxon>Pseudomonadati</taxon>
        <taxon>Bacteroidota</taxon>
        <taxon>Bacteroidia</taxon>
        <taxon>Marinilabiliales</taxon>
        <taxon>Prolixibacteraceae</taxon>
        <taxon>Mariniphaga</taxon>
    </lineage>
</organism>
<evidence type="ECO:0000256" key="1">
    <source>
        <dbReference type="ARBA" id="ARBA00006484"/>
    </source>
</evidence>
<comment type="similarity">
    <text evidence="1">Belongs to the short-chain dehydrogenases/reductases (SDR) family.</text>
</comment>
<evidence type="ECO:0000313" key="3">
    <source>
        <dbReference type="EMBL" id="RIH63976.1"/>
    </source>
</evidence>
<gene>
    <name evidence="3" type="ORF">D1164_16715</name>
</gene>
<dbReference type="PANTHER" id="PTHR43639">
    <property type="entry name" value="OXIDOREDUCTASE, SHORT-CHAIN DEHYDROGENASE/REDUCTASE FAMILY (AFU_ORTHOLOGUE AFUA_5G02870)"/>
    <property type="match status" value="1"/>
</dbReference>
<dbReference type="Pfam" id="PF13561">
    <property type="entry name" value="adh_short_C2"/>
    <property type="match status" value="1"/>
</dbReference>
<dbReference type="PANTHER" id="PTHR43639:SF1">
    <property type="entry name" value="SHORT-CHAIN DEHYDROGENASE_REDUCTASE FAMILY PROTEIN"/>
    <property type="match status" value="1"/>
</dbReference>
<dbReference type="PRINTS" id="PR00080">
    <property type="entry name" value="SDRFAMILY"/>
</dbReference>
<dbReference type="NCBIfam" id="NF005559">
    <property type="entry name" value="PRK07231.1"/>
    <property type="match status" value="1"/>
</dbReference>
<proteinExistence type="inferred from homology"/>
<dbReference type="InterPro" id="IPR020904">
    <property type="entry name" value="Sc_DH/Rdtase_CS"/>
</dbReference>
<dbReference type="Proteomes" id="UP000266441">
    <property type="component" value="Unassembled WGS sequence"/>
</dbReference>
<protein>
    <submittedName>
        <fullName evidence="3">SDR family oxidoreductase</fullName>
    </submittedName>
</protein>
<dbReference type="InterPro" id="IPR036291">
    <property type="entry name" value="NAD(P)-bd_dom_sf"/>
</dbReference>
<reference evidence="3 4" key="1">
    <citation type="journal article" date="2015" name="Int. J. Syst. Evol. Microbiol.">
        <title>Mariniphaga sediminis sp. nov., isolated from coastal sediment.</title>
        <authorList>
            <person name="Wang F.Q."/>
            <person name="Shen Q.Y."/>
            <person name="Chen G.J."/>
            <person name="Du Z.J."/>
        </authorList>
    </citation>
    <scope>NUCLEOTIDE SEQUENCE [LARGE SCALE GENOMIC DNA]</scope>
    <source>
        <strain evidence="3 4">SY21</strain>
    </source>
</reference>
<dbReference type="AlphaFoldDB" id="A0A399CXN8"/>
<dbReference type="SUPFAM" id="SSF51735">
    <property type="entry name" value="NAD(P)-binding Rossmann-fold domains"/>
    <property type="match status" value="1"/>
</dbReference>
<evidence type="ECO:0000313" key="4">
    <source>
        <dbReference type="Proteomes" id="UP000266441"/>
    </source>
</evidence>